<evidence type="ECO:0000259" key="1">
    <source>
        <dbReference type="Pfam" id="PF04871"/>
    </source>
</evidence>
<protein>
    <recommendedName>
        <fullName evidence="1">Uso1/p115-like vesicle tethering protein C-terminal domain-containing protein</fullName>
    </recommendedName>
</protein>
<proteinExistence type="predicted"/>
<dbReference type="GeneID" id="77804866"/>
<keyword evidence="3" id="KW-1185">Reference proteome</keyword>
<dbReference type="RefSeq" id="XP_053027943.1">
    <property type="nucleotide sequence ID" value="XM_053163971.1"/>
</dbReference>
<dbReference type="InterPro" id="IPR006955">
    <property type="entry name" value="Uso1_p115_C"/>
</dbReference>
<gene>
    <name evidence="2" type="ORF">PtA15_16A296</name>
</gene>
<dbReference type="EMBL" id="CP110436">
    <property type="protein sequence ID" value="WAQ92388.1"/>
    <property type="molecule type" value="Genomic_DNA"/>
</dbReference>
<organism evidence="2 3">
    <name type="scientific">Puccinia triticina</name>
    <dbReference type="NCBI Taxonomy" id="208348"/>
    <lineage>
        <taxon>Eukaryota</taxon>
        <taxon>Fungi</taxon>
        <taxon>Dikarya</taxon>
        <taxon>Basidiomycota</taxon>
        <taxon>Pucciniomycotina</taxon>
        <taxon>Pucciniomycetes</taxon>
        <taxon>Pucciniales</taxon>
        <taxon>Pucciniaceae</taxon>
        <taxon>Puccinia</taxon>
    </lineage>
</organism>
<evidence type="ECO:0000313" key="2">
    <source>
        <dbReference type="EMBL" id="WAQ92388.1"/>
    </source>
</evidence>
<feature type="domain" description="Uso1/p115-like vesicle tethering protein C-terminal" evidence="1">
    <location>
        <begin position="69"/>
        <end position="138"/>
    </location>
</feature>
<sequence>MEELEEDNEGAGSDDTTADASRSMQLKSIWITLANHLRRFAEFFLYLISPLSTQKGSDMKFLAPREVEEIKILRKESKKLAKEVRGLREEPARLSAVQKENKKEQEDLLVLLKDASSKQRRDKPLMRKRGLEILKLKPKELDSF</sequence>
<dbReference type="Proteomes" id="UP001164743">
    <property type="component" value="Chromosome 16A"/>
</dbReference>
<accession>A0ABY7D5M7</accession>
<reference evidence="2" key="1">
    <citation type="submission" date="2022-10" db="EMBL/GenBank/DDBJ databases">
        <title>Puccinia triticina Genome sequencing and assembly.</title>
        <authorList>
            <person name="Li C."/>
        </authorList>
    </citation>
    <scope>NUCLEOTIDE SEQUENCE</scope>
    <source>
        <strain evidence="2">Pt15</strain>
    </source>
</reference>
<dbReference type="Pfam" id="PF04871">
    <property type="entry name" value="Uso1_p115_C"/>
    <property type="match status" value="1"/>
</dbReference>
<evidence type="ECO:0000313" key="3">
    <source>
        <dbReference type="Proteomes" id="UP001164743"/>
    </source>
</evidence>
<name>A0ABY7D5M7_9BASI</name>